<feature type="region of interest" description="Disordered" evidence="1">
    <location>
        <begin position="1"/>
        <end position="20"/>
    </location>
</feature>
<gene>
    <name evidence="2" type="ORF">AS189_11865</name>
</gene>
<accession>A0A0S2M0N3</accession>
<feature type="compositionally biased region" description="Basic and acidic residues" evidence="1">
    <location>
        <begin position="8"/>
        <end position="20"/>
    </location>
</feature>
<dbReference type="AlphaFoldDB" id="A0A0S2M0N3"/>
<dbReference type="OrthoDB" id="9799092at2"/>
<reference evidence="3" key="1">
    <citation type="submission" date="2015-11" db="EMBL/GenBank/DDBJ databases">
        <authorList>
            <person name="Kumar R."/>
            <person name="Singh D."/>
            <person name="Swarnkar M.K."/>
            <person name="Singh A.K."/>
            <person name="Kumar S."/>
        </authorList>
    </citation>
    <scope>NUCLEOTIDE SEQUENCE [LARGE SCALE GENOMIC DNA]</scope>
    <source>
        <strain evidence="3">ERGS4:06</strain>
    </source>
</reference>
<sequence length="70" mass="7735">MLWARATALRDRRPTPETGEDKISVIQGRLSVASAKLHLAKQGDACVGFTLFAPLNEYLEIFYLAVDPDS</sequence>
<name>A0A0S2M0N3_9MICC</name>
<proteinExistence type="predicted"/>
<dbReference type="RefSeq" id="WP_062289085.1">
    <property type="nucleotide sequence ID" value="NZ_CP013200.1"/>
</dbReference>
<evidence type="ECO:0000313" key="2">
    <source>
        <dbReference type="EMBL" id="ALO67064.1"/>
    </source>
</evidence>
<reference evidence="2 3" key="2">
    <citation type="journal article" date="2016" name="J. Biotechnol.">
        <title>Complete genome sequence of Arthrobacter alpinus ERGS4:06, a yellow pigmented bacterium tolerant to cold and radiations isolated from Sikkim Himalaya.</title>
        <authorList>
            <person name="Kumar R."/>
            <person name="Singh D."/>
            <person name="Swarnkar M.K."/>
            <person name="Singh A.K."/>
            <person name="Kumar S."/>
        </authorList>
    </citation>
    <scope>NUCLEOTIDE SEQUENCE [LARGE SCALE GENOMIC DNA]</scope>
    <source>
        <strain evidence="2 3">ERGS4:06</strain>
    </source>
</reference>
<evidence type="ECO:0000256" key="1">
    <source>
        <dbReference type="SAM" id="MobiDB-lite"/>
    </source>
</evidence>
<dbReference type="Proteomes" id="UP000059574">
    <property type="component" value="Chromosome"/>
</dbReference>
<evidence type="ECO:0000313" key="3">
    <source>
        <dbReference type="Proteomes" id="UP000059574"/>
    </source>
</evidence>
<organism evidence="2 3">
    <name type="scientific">Arthrobacter alpinus</name>
    <dbReference type="NCBI Taxonomy" id="656366"/>
    <lineage>
        <taxon>Bacteria</taxon>
        <taxon>Bacillati</taxon>
        <taxon>Actinomycetota</taxon>
        <taxon>Actinomycetes</taxon>
        <taxon>Micrococcales</taxon>
        <taxon>Micrococcaceae</taxon>
        <taxon>Arthrobacter</taxon>
    </lineage>
</organism>
<protein>
    <submittedName>
        <fullName evidence="2">Uncharacterized protein</fullName>
    </submittedName>
</protein>
<dbReference type="EMBL" id="CP013200">
    <property type="protein sequence ID" value="ALO67064.1"/>
    <property type="molecule type" value="Genomic_DNA"/>
</dbReference>